<accession>A0ABP6LCI3</accession>
<evidence type="ECO:0000313" key="4">
    <source>
        <dbReference type="Proteomes" id="UP001499930"/>
    </source>
</evidence>
<name>A0ABP6LCI3_9ACTN</name>
<dbReference type="Proteomes" id="UP001499930">
    <property type="component" value="Unassembled WGS sequence"/>
</dbReference>
<keyword evidence="2" id="KW-1133">Transmembrane helix</keyword>
<evidence type="ECO:0000313" key="3">
    <source>
        <dbReference type="EMBL" id="GAA3037630.1"/>
    </source>
</evidence>
<evidence type="ECO:0000256" key="1">
    <source>
        <dbReference type="SAM" id="MobiDB-lite"/>
    </source>
</evidence>
<feature type="region of interest" description="Disordered" evidence="1">
    <location>
        <begin position="1"/>
        <end position="36"/>
    </location>
</feature>
<sequence length="99" mass="10212">MAVHDPRPSSRRRRPLADNQLPSLPASSDKPAASDGLRPVHRVAVLVIIVAVVLVMQLAGQAPLDTLTVVLVAGGAAAQISSWLSGQPSSSQNGSGRSQ</sequence>
<organism evidence="3 4">
    <name type="scientific">Streptosporangium longisporum</name>
    <dbReference type="NCBI Taxonomy" id="46187"/>
    <lineage>
        <taxon>Bacteria</taxon>
        <taxon>Bacillati</taxon>
        <taxon>Actinomycetota</taxon>
        <taxon>Actinomycetes</taxon>
        <taxon>Streptosporangiales</taxon>
        <taxon>Streptosporangiaceae</taxon>
        <taxon>Streptosporangium</taxon>
    </lineage>
</organism>
<gene>
    <name evidence="3" type="ORF">GCM10017559_76930</name>
</gene>
<reference evidence="4" key="1">
    <citation type="journal article" date="2019" name="Int. J. Syst. Evol. Microbiol.">
        <title>The Global Catalogue of Microorganisms (GCM) 10K type strain sequencing project: providing services to taxonomists for standard genome sequencing and annotation.</title>
        <authorList>
            <consortium name="The Broad Institute Genomics Platform"/>
            <consortium name="The Broad Institute Genome Sequencing Center for Infectious Disease"/>
            <person name="Wu L."/>
            <person name="Ma J."/>
        </authorList>
    </citation>
    <scope>NUCLEOTIDE SEQUENCE [LARGE SCALE GENOMIC DNA]</scope>
    <source>
        <strain evidence="4">JCM 3106</strain>
    </source>
</reference>
<proteinExistence type="predicted"/>
<keyword evidence="2" id="KW-0812">Transmembrane</keyword>
<protein>
    <submittedName>
        <fullName evidence="3">Uncharacterized protein</fullName>
    </submittedName>
</protein>
<feature type="transmembrane region" description="Helical" evidence="2">
    <location>
        <begin position="43"/>
        <end position="60"/>
    </location>
</feature>
<keyword evidence="2" id="KW-0472">Membrane</keyword>
<comment type="caution">
    <text evidence="3">The sequence shown here is derived from an EMBL/GenBank/DDBJ whole genome shotgun (WGS) entry which is preliminary data.</text>
</comment>
<dbReference type="EMBL" id="BAAAWD010000027">
    <property type="protein sequence ID" value="GAA3037630.1"/>
    <property type="molecule type" value="Genomic_DNA"/>
</dbReference>
<evidence type="ECO:0000256" key="2">
    <source>
        <dbReference type="SAM" id="Phobius"/>
    </source>
</evidence>
<keyword evidence="4" id="KW-1185">Reference proteome</keyword>